<dbReference type="InterPro" id="IPR000719">
    <property type="entry name" value="Prot_kinase_dom"/>
</dbReference>
<dbReference type="PANTHER" id="PTHR48006">
    <property type="entry name" value="LEUCINE-RICH REPEAT-CONTAINING PROTEIN DDB_G0281931-RELATED"/>
    <property type="match status" value="1"/>
</dbReference>
<keyword evidence="12" id="KW-0067">ATP-binding</keyword>
<dbReference type="PROSITE" id="PS50011">
    <property type="entry name" value="PROTEIN_KINASE_DOM"/>
    <property type="match status" value="2"/>
</dbReference>
<dbReference type="Gene3D" id="3.30.200.20">
    <property type="entry name" value="Phosphorylase Kinase, domain 1"/>
    <property type="match status" value="2"/>
</dbReference>
<dbReference type="FunFam" id="3.30.200.20:FF:000217">
    <property type="entry name" value="probable LRR receptor-like serine/threonine-protein kinase At1g53430"/>
    <property type="match status" value="2"/>
</dbReference>
<keyword evidence="5" id="KW-0433">Leucine-rich repeat</keyword>
<dbReference type="FunFam" id="1.10.510.10:FF:000044">
    <property type="entry name" value="Putative LRR receptor-like serine/threonine-protein kinase"/>
    <property type="match status" value="2"/>
</dbReference>
<comment type="subcellular location">
    <subcellularLocation>
        <location evidence="1">Membrane</location>
        <topology evidence="1">Single-pass type I membrane protein</topology>
    </subcellularLocation>
</comment>
<dbReference type="FunFam" id="2.60.120.430:FF:000004">
    <property type="entry name" value="Putative leucine-rich repeat receptor-like serine/threonine-protein kinase"/>
    <property type="match status" value="2"/>
</dbReference>
<reference evidence="22" key="1">
    <citation type="journal article" date="1997" name="Nucleic Acids Res.">
        <title>tRNAscan-SE: a program for improved detection of transfer RNA genes in genomic sequence.</title>
        <authorList>
            <person name="Lowe T.M."/>
            <person name="Eddy S.R."/>
        </authorList>
    </citation>
    <scope>NUCLEOTIDE SEQUENCE [LARGE SCALE GENOMIC DNA]</scope>
    <source>
        <strain evidence="22">r\B97-61/B2</strain>
    </source>
</reference>
<dbReference type="SMART" id="SM00220">
    <property type="entry name" value="S_TKc"/>
    <property type="match status" value="2"/>
</dbReference>
<sequence length="2115" mass="236954">MISDFLRRCNFARMLFSKAMILLSAVLALSWIGTHKLEAAMLPEDEVNVLNQIARTMGATNWTFDGDDCQKNDTPRVERGFVPEKNVTCHCENETCHVTHLAFKRQNLPGALPSELVHLPYLKEIDFAYNYLSGSIPSEWGSMQLEKISVFGNRLLGRIPSSLGNISTLKYLDLEVNNFSGQVPREFGKLFNLETLRLSSNRLTGNLPSELADLKNLTDFRINDNNLNGSIPDFIHNWNKLDRLEMQGSGHEGPIPSSISALENLEILIISDIDGTSQPFPDLRNMTRIKRIILKKCNISGQIPEYVWDMSDLRILDLSFNSLNGVLEHVIPPGNFKFLFLTGNNLSGNIPQSILRTGITVDLSYNSFAWQSPQQPACRQLSNINLFRSSSSTNLDEIFQCKNDFQCEEHSHSLYLNCGGDDVKIDGKTYIGDRTFGSGGAATLYRNDDNWGFSSTGDFREDNDELNLQSRFIATVQSPNNLSDLYTTARLSPLSLTYYQYCLENGNYTLTLHFAEIQFSNNATYGSLGRRMFDIYIQDELIEQDFDIEAEAKGVLTPYTRSYNVSVTNGRIEIRFYWAGKGTQAIPDRGTHGPLISAISLENPNFKHRDAGKKTNVVPIVVGVLGAFTIFLASGILWWRYYFKAKSRREKDLEGLDVQTVSFTLKQIKAATNNFDSANKIGEGGFGPVYKGQLADGTIIAVKQLSSKSSQGNREFMNEIGMISCLQHSNLVKLYGCCIEGDQLLLVYEYLENNSLSRALFGSEKSQMNLDWPTRHKICTGIARGLAFLHEESRLKIVHRDIKGTNVLLDRDLNPKISDFGLAKLHEEEKTHISTRVAGTIGYIAPEYALWGYLTYKADVYSFGIVALEIVSGKHNMTYGPENKYTCLLDWACNLQQNRKLSELVDEKLGTEFNKAEAEAMIKIALLCTNGSPSLRPMMSEVVGMLEGKIIVPESVPDPGSYSQDLRFKAIRDHHKSMNSQNLGGSQVNSSTSAGSRIEASSDYAYERNEIIEFKAMESQISTSVPSWTGSSIMSVSSHDFYDLHPRSYSNGRSQVDLLEFSVITQPLFIYVSQLRKKCRVPEIFRKMSEQVMFSNVKSNVPKMDGLFFFFAAKMFFPKATTLLLSVVLAFSWLDTNKLDAANLPQDEVNILNQIARTMGNSDWNFDADVCNVTENVDRDTGSEKNISCTCQNGTCHVTHVIFKLQSLPGVLPTELVNLPYLKVIDLAYNYLNGSIPPEWASMQLEFISVFGNRLSGNIPTYLGNISSLTYLDLEANQFSGEVPPEIGKLVNLRTLRLSSNRLTGNLPVQLAQLKNLTDFRINDNNFNGSIPDFIQNWKNLQRLEMQASGLEGPIPSSISALRNLITLIISDINGTNQPFPDLWNMTGINRIILKKCNIIGQIPQEIWQLSKLRVLDLSFNSLSGELIKVTLPLYLKFLYLTGNKLSGNIPASILQTGLAVDLSYNNFTWQSPEQPACTRKMDNINLFRSSSTEYLRRGVIPCTSDFKCQQYWHSMYINSGGDNDVKINGTMYVGDAKSGLGGAATLYRNNDNWGFSSTGDFRDDNDELNAASRYLKQSASMPNQLYATARLSPLSLTYYRYCLENGSYTVRLHFAEIEITNNTRYARLGRRIFNIYIQNELVEEDFNIEAEAGGFLTPLTKHYNVNVTNGEIEIHFYWAGKGTQAIPSRGVHGPLISAISLDPNFKPQHAEKKTKTLPIVVGVLGSFLIFLVSGVLCWRYYFKTKSRREKDLKGLDPQTVSFTLKQIKAATNNFDSVNKIGEGGFGPVYKGQLADGTIIAVKQLSSKSSQGNREFLNEMGIFSCLQHPNLVKLYGCCIEGNQLLLVYEYMENNSLSRALFGPEYSRINLEWPTRHKICVGIARGLAFLHEESRLKIVHRDIKATNVLLDRDLNPKISDFGLAKLHEEEKTHISTRIAGTIGYIAPEYALWGYLTYKADVYSFGIVALEIVSGKHNMNYGPDDKHTCLLDWACHLQQSGKLLELVDNKLGSEYNKSEAEGMIKVALLCTNASPSLRPTMSQVVEMLEGTIAIPDAVPNASSYSEDLRFKVIRDHRSSIYSQNFGESQGPSMTYSGSQFESSSTSALNINEANEES</sequence>
<dbReference type="InterPro" id="IPR051824">
    <property type="entry name" value="LRR_Rcpt-Like_S/T_Kinase"/>
</dbReference>
<dbReference type="InterPro" id="IPR011009">
    <property type="entry name" value="Kinase-like_dom_sf"/>
</dbReference>
<dbReference type="RefSeq" id="XP_017978336.1">
    <property type="nucleotide sequence ID" value="XM_018122847.1"/>
</dbReference>
<keyword evidence="13 20" id="KW-1133">Transmembrane helix</keyword>
<evidence type="ECO:0000256" key="5">
    <source>
        <dbReference type="ARBA" id="ARBA00022614"/>
    </source>
</evidence>
<dbReference type="Gene3D" id="1.10.510.10">
    <property type="entry name" value="Transferase(Phosphotransferase) domain 1"/>
    <property type="match status" value="2"/>
</dbReference>
<dbReference type="InterPro" id="IPR008271">
    <property type="entry name" value="Ser/Thr_kinase_AS"/>
</dbReference>
<dbReference type="InterPro" id="IPR003591">
    <property type="entry name" value="Leu-rich_rpt_typical-subtyp"/>
</dbReference>
<evidence type="ECO:0000256" key="12">
    <source>
        <dbReference type="ARBA" id="ARBA00022840"/>
    </source>
</evidence>
<evidence type="ECO:0000256" key="19">
    <source>
        <dbReference type="SAM" id="MobiDB-lite"/>
    </source>
</evidence>
<accession>A0AB32WHV7</accession>
<dbReference type="CDD" id="cd14066">
    <property type="entry name" value="STKc_IRAK"/>
    <property type="match status" value="2"/>
</dbReference>
<evidence type="ECO:0000313" key="23">
    <source>
        <dbReference type="RefSeq" id="XP_017978336.1"/>
    </source>
</evidence>
<reference evidence="23" key="2">
    <citation type="submission" date="2025-08" db="UniProtKB">
        <authorList>
            <consortium name="RefSeq"/>
        </authorList>
    </citation>
    <scope>IDENTIFICATION</scope>
</reference>
<dbReference type="KEGG" id="tcc:18596615"/>
<evidence type="ECO:0000259" key="21">
    <source>
        <dbReference type="PROSITE" id="PS50011"/>
    </source>
</evidence>
<dbReference type="FunFam" id="3.80.10.10:FF:000452">
    <property type="entry name" value="Probable LRR receptor-like serine/threonine-protein kinase RFK1"/>
    <property type="match status" value="2"/>
</dbReference>
<feature type="region of interest" description="Disordered" evidence="19">
    <location>
        <begin position="2081"/>
        <end position="2115"/>
    </location>
</feature>
<comment type="catalytic activity">
    <reaction evidence="18">
        <text>L-seryl-[protein] + ATP = O-phospho-L-seryl-[protein] + ADP + H(+)</text>
        <dbReference type="Rhea" id="RHEA:17989"/>
        <dbReference type="Rhea" id="RHEA-COMP:9863"/>
        <dbReference type="Rhea" id="RHEA-COMP:11604"/>
        <dbReference type="ChEBI" id="CHEBI:15378"/>
        <dbReference type="ChEBI" id="CHEBI:29999"/>
        <dbReference type="ChEBI" id="CHEBI:30616"/>
        <dbReference type="ChEBI" id="CHEBI:83421"/>
        <dbReference type="ChEBI" id="CHEBI:456216"/>
        <dbReference type="EC" id="2.7.11.1"/>
    </reaction>
</comment>
<name>A0AB32WHV7_THECC</name>
<evidence type="ECO:0000256" key="15">
    <source>
        <dbReference type="ARBA" id="ARBA00023170"/>
    </source>
</evidence>
<dbReference type="InterPro" id="IPR001245">
    <property type="entry name" value="Ser-Thr/Tyr_kinase_cat_dom"/>
</dbReference>
<feature type="transmembrane region" description="Helical" evidence="20">
    <location>
        <begin position="1718"/>
        <end position="1743"/>
    </location>
</feature>
<dbReference type="SMART" id="SM00369">
    <property type="entry name" value="LRR_TYP"/>
    <property type="match status" value="4"/>
</dbReference>
<keyword evidence="8" id="KW-0732">Signal</keyword>
<evidence type="ECO:0000313" key="22">
    <source>
        <dbReference type="Proteomes" id="UP000694886"/>
    </source>
</evidence>
<dbReference type="Pfam" id="PF00560">
    <property type="entry name" value="LRR_1"/>
    <property type="match status" value="4"/>
</dbReference>
<dbReference type="Gramene" id="Tc06v2_t013370.1">
    <property type="protein sequence ID" value="Tc06v2_p013370.1"/>
    <property type="gene ID" value="Tc06v2_g013370"/>
</dbReference>
<keyword evidence="3" id="KW-0723">Serine/threonine-protein kinase</keyword>
<keyword evidence="9" id="KW-0677">Repeat</keyword>
<dbReference type="GeneID" id="18596615"/>
<keyword evidence="11" id="KW-0418">Kinase</keyword>
<dbReference type="EC" id="2.7.11.1" evidence="2"/>
<comment type="catalytic activity">
    <reaction evidence="17">
        <text>L-threonyl-[protein] + ATP = O-phospho-L-threonyl-[protein] + ADP + H(+)</text>
        <dbReference type="Rhea" id="RHEA:46608"/>
        <dbReference type="Rhea" id="RHEA-COMP:11060"/>
        <dbReference type="Rhea" id="RHEA-COMP:11605"/>
        <dbReference type="ChEBI" id="CHEBI:15378"/>
        <dbReference type="ChEBI" id="CHEBI:30013"/>
        <dbReference type="ChEBI" id="CHEBI:30616"/>
        <dbReference type="ChEBI" id="CHEBI:61977"/>
        <dbReference type="ChEBI" id="CHEBI:456216"/>
        <dbReference type="EC" id="2.7.11.1"/>
    </reaction>
</comment>
<evidence type="ECO:0000256" key="1">
    <source>
        <dbReference type="ARBA" id="ARBA00004479"/>
    </source>
</evidence>
<evidence type="ECO:0000256" key="18">
    <source>
        <dbReference type="ARBA" id="ARBA00048679"/>
    </source>
</evidence>
<evidence type="ECO:0000256" key="7">
    <source>
        <dbReference type="ARBA" id="ARBA00022692"/>
    </source>
</evidence>
<feature type="domain" description="Protein kinase" evidence="21">
    <location>
        <begin position="675"/>
        <end position="950"/>
    </location>
</feature>
<evidence type="ECO:0000256" key="16">
    <source>
        <dbReference type="ARBA" id="ARBA00023180"/>
    </source>
</evidence>
<evidence type="ECO:0000256" key="8">
    <source>
        <dbReference type="ARBA" id="ARBA00022729"/>
    </source>
</evidence>
<dbReference type="GO" id="GO:0005524">
    <property type="term" value="F:ATP binding"/>
    <property type="evidence" value="ECO:0007669"/>
    <property type="project" value="UniProtKB-KW"/>
</dbReference>
<dbReference type="GO" id="GO:0016020">
    <property type="term" value="C:membrane"/>
    <property type="evidence" value="ECO:0007669"/>
    <property type="project" value="UniProtKB-SubCell"/>
</dbReference>
<dbReference type="Gene3D" id="2.60.120.430">
    <property type="entry name" value="Galactose-binding lectin"/>
    <property type="match status" value="2"/>
</dbReference>
<evidence type="ECO:0000256" key="6">
    <source>
        <dbReference type="ARBA" id="ARBA00022679"/>
    </source>
</evidence>
<organism evidence="22 23">
    <name type="scientific">Theobroma cacao</name>
    <name type="common">Cacao</name>
    <name type="synonym">Cocoa</name>
    <dbReference type="NCBI Taxonomy" id="3641"/>
    <lineage>
        <taxon>Eukaryota</taxon>
        <taxon>Viridiplantae</taxon>
        <taxon>Streptophyta</taxon>
        <taxon>Embryophyta</taxon>
        <taxon>Tracheophyta</taxon>
        <taxon>Spermatophyta</taxon>
        <taxon>Magnoliopsida</taxon>
        <taxon>eudicotyledons</taxon>
        <taxon>Gunneridae</taxon>
        <taxon>Pentapetalae</taxon>
        <taxon>rosids</taxon>
        <taxon>malvids</taxon>
        <taxon>Malvales</taxon>
        <taxon>Malvaceae</taxon>
        <taxon>Byttnerioideae</taxon>
        <taxon>Theobroma</taxon>
    </lineage>
</organism>
<feature type="transmembrane region" description="Helical" evidence="20">
    <location>
        <begin position="617"/>
        <end position="639"/>
    </location>
</feature>
<dbReference type="SUPFAM" id="SSF56112">
    <property type="entry name" value="Protein kinase-like (PK-like)"/>
    <property type="match status" value="2"/>
</dbReference>
<dbReference type="Pfam" id="PF11721">
    <property type="entry name" value="Malectin"/>
    <property type="match status" value="2"/>
</dbReference>
<dbReference type="SUPFAM" id="SSF52058">
    <property type="entry name" value="L domain-like"/>
    <property type="match status" value="2"/>
</dbReference>
<evidence type="ECO:0000256" key="20">
    <source>
        <dbReference type="SAM" id="Phobius"/>
    </source>
</evidence>
<dbReference type="InterPro" id="IPR021720">
    <property type="entry name" value="Malectin_dom"/>
</dbReference>
<evidence type="ECO:0000256" key="9">
    <source>
        <dbReference type="ARBA" id="ARBA00022737"/>
    </source>
</evidence>
<keyword evidence="7 20" id="KW-0812">Transmembrane</keyword>
<evidence type="ECO:0000256" key="14">
    <source>
        <dbReference type="ARBA" id="ARBA00023136"/>
    </source>
</evidence>
<dbReference type="FunFam" id="3.80.10.10:FF:000433">
    <property type="entry name" value="Putative LRR receptor-like serine/threonine-protein kinase isoform A"/>
    <property type="match status" value="2"/>
</dbReference>
<dbReference type="Pfam" id="PF07714">
    <property type="entry name" value="PK_Tyr_Ser-Thr"/>
    <property type="match status" value="2"/>
</dbReference>
<keyword evidence="14 20" id="KW-0472">Membrane</keyword>
<proteinExistence type="predicted"/>
<feature type="transmembrane region" description="Helical" evidence="20">
    <location>
        <begin position="1107"/>
        <end position="1134"/>
    </location>
</feature>
<keyword evidence="10" id="KW-0547">Nucleotide-binding</keyword>
<dbReference type="PANTHER" id="PTHR48006:SF56">
    <property type="entry name" value="PROTEIN KINASE DOMAIN-CONTAINING PROTEIN"/>
    <property type="match status" value="1"/>
</dbReference>
<evidence type="ECO:0000256" key="11">
    <source>
        <dbReference type="ARBA" id="ARBA00022777"/>
    </source>
</evidence>
<dbReference type="GO" id="GO:0004674">
    <property type="term" value="F:protein serine/threonine kinase activity"/>
    <property type="evidence" value="ECO:0007669"/>
    <property type="project" value="UniProtKB-KW"/>
</dbReference>
<dbReference type="PROSITE" id="PS00108">
    <property type="entry name" value="PROTEIN_KINASE_ST"/>
    <property type="match status" value="2"/>
</dbReference>
<feature type="domain" description="Protein kinase" evidence="21">
    <location>
        <begin position="1775"/>
        <end position="2050"/>
    </location>
</feature>
<keyword evidence="4" id="KW-0597">Phosphoprotein</keyword>
<gene>
    <name evidence="23" type="primary">LOC18596615</name>
</gene>
<keyword evidence="6" id="KW-0808">Transferase</keyword>
<dbReference type="InterPro" id="IPR032675">
    <property type="entry name" value="LRR_dom_sf"/>
</dbReference>
<evidence type="ECO:0000256" key="10">
    <source>
        <dbReference type="ARBA" id="ARBA00022741"/>
    </source>
</evidence>
<dbReference type="InterPro" id="IPR001611">
    <property type="entry name" value="Leu-rich_rpt"/>
</dbReference>
<dbReference type="Gene3D" id="3.80.10.10">
    <property type="entry name" value="Ribonuclease Inhibitor"/>
    <property type="match status" value="6"/>
</dbReference>
<protein>
    <recommendedName>
        <fullName evidence="2">non-specific serine/threonine protein kinase</fullName>
        <ecNumber evidence="2">2.7.11.1</ecNumber>
    </recommendedName>
</protein>
<keyword evidence="15" id="KW-0675">Receptor</keyword>
<evidence type="ECO:0000256" key="17">
    <source>
        <dbReference type="ARBA" id="ARBA00047899"/>
    </source>
</evidence>
<evidence type="ECO:0000256" key="2">
    <source>
        <dbReference type="ARBA" id="ARBA00012513"/>
    </source>
</evidence>
<evidence type="ECO:0000256" key="13">
    <source>
        <dbReference type="ARBA" id="ARBA00022989"/>
    </source>
</evidence>
<evidence type="ECO:0000256" key="3">
    <source>
        <dbReference type="ARBA" id="ARBA00022527"/>
    </source>
</evidence>
<dbReference type="Proteomes" id="UP000694886">
    <property type="component" value="Chromosome 6"/>
</dbReference>
<keyword evidence="16" id="KW-0325">Glycoprotein</keyword>
<evidence type="ECO:0000256" key="4">
    <source>
        <dbReference type="ARBA" id="ARBA00022553"/>
    </source>
</evidence>